<dbReference type="PANTHER" id="PTHR43779:SF3">
    <property type="entry name" value="(3R)-3-[(CARBOXYMETHYL)AMINO]FATTY ACID OXYGENASE_DECARBOXYLASE"/>
    <property type="match status" value="1"/>
</dbReference>
<keyword evidence="3" id="KW-0223">Dioxygenase</keyword>
<dbReference type="InterPro" id="IPR042098">
    <property type="entry name" value="TauD-like_sf"/>
</dbReference>
<dbReference type="SUPFAM" id="SSF51197">
    <property type="entry name" value="Clavaminate synthase-like"/>
    <property type="match status" value="1"/>
</dbReference>
<evidence type="ECO:0000259" key="6">
    <source>
        <dbReference type="Pfam" id="PF02668"/>
    </source>
</evidence>
<reference evidence="7 8" key="1">
    <citation type="journal article" date="2024" name="IMA Fungus">
        <title>IMA Genome - F19 : A genome assembly and annotation guide to empower mycologists, including annotated draft genome sequences of Ceratocystis pirilliformis, Diaporthe australafricana, Fusarium ophioides, Paecilomyces lecythidis, and Sporothrix stenoceras.</title>
        <authorList>
            <person name="Aylward J."/>
            <person name="Wilson A.M."/>
            <person name="Visagie C.M."/>
            <person name="Spraker J."/>
            <person name="Barnes I."/>
            <person name="Buitendag C."/>
            <person name="Ceriani C."/>
            <person name="Del Mar Angel L."/>
            <person name="du Plessis D."/>
            <person name="Fuchs T."/>
            <person name="Gasser K."/>
            <person name="Kramer D."/>
            <person name="Li W."/>
            <person name="Munsamy K."/>
            <person name="Piso A."/>
            <person name="Price J.L."/>
            <person name="Sonnekus B."/>
            <person name="Thomas C."/>
            <person name="van der Nest A."/>
            <person name="van Dijk A."/>
            <person name="van Heerden A."/>
            <person name="van Vuuren N."/>
            <person name="Yilmaz N."/>
            <person name="Duong T.A."/>
            <person name="van der Merwe N.A."/>
            <person name="Wingfield M.J."/>
            <person name="Wingfield B.D."/>
        </authorList>
    </citation>
    <scope>NUCLEOTIDE SEQUENCE [LARGE SCALE GENOMIC DNA]</scope>
    <source>
        <strain evidence="7 8">CMW 18300</strain>
    </source>
</reference>
<name>A0ABR3X0Y7_9PEZI</name>
<sequence length="319" mass="36607">MPSVTSSTPLSFTPLHKTFGAEVHGMLWQETIPDPIIQEIKDAVHKYGVLVFRGANLDNDEHIRFTRHFGDLDDVKAFMKAGRLMRFPEQPEIFDLSNLDEKGNLMTNPDSMRVAAYKGNFLWHADMAYNPRRCSYAILRAVELPPPGTGGETEFLDTRKAFEDLPPEKQAQLETLVMNNSFHHQRKLAAPEAFTNVNPLEFPMARHRLVSLHEQSRRNNLFITTLVHHFDGKTKEESLRLVNELLDWVSKPEYKLTFQWHNNGDLLMWDNRAVIHRATEGGSYSFKYRRDVRRTTVKDDGASAYGENGFGVCWQAGMS</sequence>
<dbReference type="EMBL" id="JAWRVE010000040">
    <property type="protein sequence ID" value="KAL1869613.1"/>
    <property type="molecule type" value="Genomic_DNA"/>
</dbReference>
<dbReference type="InterPro" id="IPR051178">
    <property type="entry name" value="TfdA_dioxygenase"/>
</dbReference>
<comment type="similarity">
    <text evidence="1">Belongs to the TfdA dioxygenase family.</text>
</comment>
<dbReference type="Proteomes" id="UP001583177">
    <property type="component" value="Unassembled WGS sequence"/>
</dbReference>
<evidence type="ECO:0000256" key="1">
    <source>
        <dbReference type="ARBA" id="ARBA00005896"/>
    </source>
</evidence>
<evidence type="ECO:0000313" key="8">
    <source>
        <dbReference type="Proteomes" id="UP001583177"/>
    </source>
</evidence>
<evidence type="ECO:0000256" key="2">
    <source>
        <dbReference type="ARBA" id="ARBA00022723"/>
    </source>
</evidence>
<evidence type="ECO:0000256" key="5">
    <source>
        <dbReference type="ARBA" id="ARBA00023004"/>
    </source>
</evidence>
<accession>A0ABR3X0Y7</accession>
<keyword evidence="8" id="KW-1185">Reference proteome</keyword>
<evidence type="ECO:0000256" key="3">
    <source>
        <dbReference type="ARBA" id="ARBA00022964"/>
    </source>
</evidence>
<keyword evidence="4" id="KW-0560">Oxidoreductase</keyword>
<keyword evidence="5" id="KW-0408">Iron</keyword>
<comment type="caution">
    <text evidence="7">The sequence shown here is derived from an EMBL/GenBank/DDBJ whole genome shotgun (WGS) entry which is preliminary data.</text>
</comment>
<evidence type="ECO:0000313" key="7">
    <source>
        <dbReference type="EMBL" id="KAL1869613.1"/>
    </source>
</evidence>
<gene>
    <name evidence="7" type="ORF">Daus18300_005467</name>
</gene>
<organism evidence="7 8">
    <name type="scientific">Diaporthe australafricana</name>
    <dbReference type="NCBI Taxonomy" id="127596"/>
    <lineage>
        <taxon>Eukaryota</taxon>
        <taxon>Fungi</taxon>
        <taxon>Dikarya</taxon>
        <taxon>Ascomycota</taxon>
        <taxon>Pezizomycotina</taxon>
        <taxon>Sordariomycetes</taxon>
        <taxon>Sordariomycetidae</taxon>
        <taxon>Diaporthales</taxon>
        <taxon>Diaporthaceae</taxon>
        <taxon>Diaporthe</taxon>
    </lineage>
</organism>
<dbReference type="Pfam" id="PF02668">
    <property type="entry name" value="TauD"/>
    <property type="match status" value="1"/>
</dbReference>
<dbReference type="PANTHER" id="PTHR43779">
    <property type="entry name" value="DIOXYGENASE RV0097-RELATED"/>
    <property type="match status" value="1"/>
</dbReference>
<keyword evidence="2" id="KW-0479">Metal-binding</keyword>
<dbReference type="Gene3D" id="3.60.130.10">
    <property type="entry name" value="Clavaminate synthase-like"/>
    <property type="match status" value="1"/>
</dbReference>
<proteinExistence type="inferred from homology"/>
<dbReference type="InterPro" id="IPR003819">
    <property type="entry name" value="TauD/TfdA-like"/>
</dbReference>
<feature type="domain" description="TauD/TfdA-like" evidence="6">
    <location>
        <begin position="12"/>
        <end position="295"/>
    </location>
</feature>
<protein>
    <recommendedName>
        <fullName evidence="6">TauD/TfdA-like domain-containing protein</fullName>
    </recommendedName>
</protein>
<evidence type="ECO:0000256" key="4">
    <source>
        <dbReference type="ARBA" id="ARBA00023002"/>
    </source>
</evidence>